<keyword evidence="4" id="KW-0539">Nucleus</keyword>
<dbReference type="PANTHER" id="PTHR13522:SF3">
    <property type="entry name" value="U6 SNRNA PHOSPHODIESTERASE 1"/>
    <property type="match status" value="1"/>
</dbReference>
<dbReference type="Pfam" id="PF09749">
    <property type="entry name" value="HVSL"/>
    <property type="match status" value="1"/>
</dbReference>
<sequence>LPPLPPAFHDLYASTVRTTPHDSPALHQGRTRTTPHVPGHWPSHLYLEWHPPAAAHAALTSLLSSLRAAAPAVEVHSFLTSDLGAPLPLHVSLSRPITLTTGEKEGFLREMVGAVGGVGGGPGWELVGDGVEWHRTEESGRSFLVMRVREARSAGGEGRANSNPNPGLTELLRRCNAVVEGHGQPGLYEWAFGEGEEAVGRAFHVSVAWSFAEPTEEVRRVTAEVFGEERARARVRAMRIGVDGVKVKIGNVVTHVPL</sequence>
<evidence type="ECO:0000256" key="3">
    <source>
        <dbReference type="ARBA" id="ARBA00023239"/>
    </source>
</evidence>
<evidence type="ECO:0000256" key="1">
    <source>
        <dbReference type="ARBA" id="ARBA00022722"/>
    </source>
</evidence>
<feature type="non-terminal residue" evidence="7">
    <location>
        <position position="258"/>
    </location>
</feature>
<protein>
    <recommendedName>
        <fullName evidence="5">U6 snRNA phosphodiesterase 1</fullName>
    </recommendedName>
    <alternativeName>
        <fullName evidence="6">3'-5' RNA exonuclease USB1</fullName>
    </alternativeName>
</protein>
<dbReference type="EMBL" id="JAUKUD010000002">
    <property type="protein sequence ID" value="KAK0751469.1"/>
    <property type="molecule type" value="Genomic_DNA"/>
</dbReference>
<keyword evidence="3" id="KW-0456">Lyase</keyword>
<comment type="caution">
    <text evidence="7">The sequence shown here is derived from an EMBL/GenBank/DDBJ whole genome shotgun (WGS) entry which is preliminary data.</text>
</comment>
<dbReference type="GO" id="GO:0005634">
    <property type="term" value="C:nucleus"/>
    <property type="evidence" value="ECO:0007669"/>
    <property type="project" value="TreeGrafter"/>
</dbReference>
<dbReference type="AlphaFoldDB" id="A0AA40K9Y1"/>
<feature type="non-terminal residue" evidence="7">
    <location>
        <position position="1"/>
    </location>
</feature>
<proteinExistence type="predicted"/>
<dbReference type="Gene3D" id="3.90.1140.10">
    <property type="entry name" value="Cyclic phosphodiesterase"/>
    <property type="match status" value="1"/>
</dbReference>
<accession>A0AA40K9Y1</accession>
<keyword evidence="1" id="KW-0540">Nuclease</keyword>
<evidence type="ECO:0000256" key="5">
    <source>
        <dbReference type="ARBA" id="ARBA00029543"/>
    </source>
</evidence>
<dbReference type="InterPro" id="IPR027521">
    <property type="entry name" value="Usb1"/>
</dbReference>
<evidence type="ECO:0000256" key="6">
    <source>
        <dbReference type="ARBA" id="ARBA00030030"/>
    </source>
</evidence>
<name>A0AA40K9Y1_9PEZI</name>
<evidence type="ECO:0000313" key="7">
    <source>
        <dbReference type="EMBL" id="KAK0751469.1"/>
    </source>
</evidence>
<keyword evidence="2" id="KW-0378">Hydrolase</keyword>
<dbReference type="GO" id="GO:0034477">
    <property type="term" value="P:U6 snRNA 3'-end processing"/>
    <property type="evidence" value="ECO:0007669"/>
    <property type="project" value="InterPro"/>
</dbReference>
<dbReference type="GO" id="GO:0000175">
    <property type="term" value="F:3'-5'-RNA exonuclease activity"/>
    <property type="evidence" value="ECO:0007669"/>
    <property type="project" value="TreeGrafter"/>
</dbReference>
<reference evidence="7" key="1">
    <citation type="submission" date="2023-06" db="EMBL/GenBank/DDBJ databases">
        <title>Genome-scale phylogeny and comparative genomics of the fungal order Sordariales.</title>
        <authorList>
            <consortium name="Lawrence Berkeley National Laboratory"/>
            <person name="Hensen N."/>
            <person name="Bonometti L."/>
            <person name="Westerberg I."/>
            <person name="Brannstrom I.O."/>
            <person name="Guillou S."/>
            <person name="Cros-Aarteil S."/>
            <person name="Calhoun S."/>
            <person name="Haridas S."/>
            <person name="Kuo A."/>
            <person name="Mondo S."/>
            <person name="Pangilinan J."/>
            <person name="Riley R."/>
            <person name="LaButti K."/>
            <person name="Andreopoulos B."/>
            <person name="Lipzen A."/>
            <person name="Chen C."/>
            <person name="Yanf M."/>
            <person name="Daum C."/>
            <person name="Ng V."/>
            <person name="Clum A."/>
            <person name="Steindorff A."/>
            <person name="Ohm R."/>
            <person name="Martin F."/>
            <person name="Silar P."/>
            <person name="Natvig D."/>
            <person name="Lalanne C."/>
            <person name="Gautier V."/>
            <person name="Ament-velasquez S.L."/>
            <person name="Kruys A."/>
            <person name="Hutchinson M.I."/>
            <person name="Powell A.J."/>
            <person name="Barry K."/>
            <person name="Miller A.N."/>
            <person name="Grigoriev I.V."/>
            <person name="Debuchy R."/>
            <person name="Gladieux P."/>
            <person name="Thoren M.H."/>
            <person name="Johannesson H."/>
        </authorList>
    </citation>
    <scope>NUCLEOTIDE SEQUENCE</scope>
    <source>
        <strain evidence="7">SMH3187-1</strain>
    </source>
</reference>
<evidence type="ECO:0000256" key="2">
    <source>
        <dbReference type="ARBA" id="ARBA00022801"/>
    </source>
</evidence>
<evidence type="ECO:0000256" key="4">
    <source>
        <dbReference type="ARBA" id="ARBA00023242"/>
    </source>
</evidence>
<evidence type="ECO:0000313" key="8">
    <source>
        <dbReference type="Proteomes" id="UP001172155"/>
    </source>
</evidence>
<organism evidence="7 8">
    <name type="scientific">Schizothecium vesticola</name>
    <dbReference type="NCBI Taxonomy" id="314040"/>
    <lineage>
        <taxon>Eukaryota</taxon>
        <taxon>Fungi</taxon>
        <taxon>Dikarya</taxon>
        <taxon>Ascomycota</taxon>
        <taxon>Pezizomycotina</taxon>
        <taxon>Sordariomycetes</taxon>
        <taxon>Sordariomycetidae</taxon>
        <taxon>Sordariales</taxon>
        <taxon>Schizotheciaceae</taxon>
        <taxon>Schizothecium</taxon>
    </lineage>
</organism>
<dbReference type="GO" id="GO:0016829">
    <property type="term" value="F:lyase activity"/>
    <property type="evidence" value="ECO:0007669"/>
    <property type="project" value="UniProtKB-KW"/>
</dbReference>
<dbReference type="Proteomes" id="UP001172155">
    <property type="component" value="Unassembled WGS sequence"/>
</dbReference>
<gene>
    <name evidence="7" type="ORF">B0T18DRAFT_296696</name>
</gene>
<dbReference type="PANTHER" id="PTHR13522">
    <property type="entry name" value="U6 SNRNA PHOSPHODIESTERASE 1"/>
    <property type="match status" value="1"/>
</dbReference>
<keyword evidence="8" id="KW-1185">Reference proteome</keyword>